<proteinExistence type="evidence at protein level"/>
<gene>
    <name evidence="1" type="ordered locus">PYCH_01220</name>
</gene>
<evidence type="ECO:0000313" key="2">
    <source>
        <dbReference type="Proteomes" id="UP000008386"/>
    </source>
</evidence>
<dbReference type="OrthoDB" id="85529at2157"/>
<dbReference type="SMR" id="F8AFT0"/>
<dbReference type="PDB" id="6L7Q">
    <property type="method" value="X-ray"/>
    <property type="resolution" value="1.16 A"/>
    <property type="chains" value="A=1-144"/>
</dbReference>
<keyword evidence="2" id="KW-1185">Reference proteome</keyword>
<evidence type="ECO:0000313" key="1">
    <source>
        <dbReference type="EMBL" id="AEH23831.1"/>
    </source>
</evidence>
<dbReference type="GeneID" id="10836703"/>
<name>F8AFT0_PYRYC</name>
<keyword evidence="3" id="KW-0002">3D-structure</keyword>
<dbReference type="Proteomes" id="UP000008386">
    <property type="component" value="Chromosome"/>
</dbReference>
<organism evidence="1 2">
    <name type="scientific">Pyrococcus yayanosii (strain CH1 / JCM 16557)</name>
    <dbReference type="NCBI Taxonomy" id="529709"/>
    <lineage>
        <taxon>Archaea</taxon>
        <taxon>Methanobacteriati</taxon>
        <taxon>Methanobacteriota</taxon>
        <taxon>Thermococci</taxon>
        <taxon>Thermococcales</taxon>
        <taxon>Thermococcaceae</taxon>
        <taxon>Pyrococcus</taxon>
    </lineage>
</organism>
<reference evidence="1 2" key="1">
    <citation type="journal article" date="2011" name="J. Bacteriol.">
        <title>Complete genome sequence of the obligate piezophilic hyperthermophilic archaeon Pyrococcus yayanosii CH1.</title>
        <authorList>
            <person name="Jun X."/>
            <person name="Lupeng L."/>
            <person name="Minjuan X."/>
            <person name="Oger P."/>
            <person name="Fengping W."/>
            <person name="Jebbar M."/>
            <person name="Xiang X."/>
        </authorList>
    </citation>
    <scope>NUCLEOTIDE SEQUENCE [LARGE SCALE GENOMIC DNA]</scope>
    <source>
        <strain evidence="2">CH1 / JCM 16557</strain>
    </source>
</reference>
<dbReference type="eggNOG" id="arCOG05748">
    <property type="taxonomic scope" value="Archaea"/>
</dbReference>
<accession>F8AFT0</accession>
<dbReference type="RefSeq" id="WP_013904889.1">
    <property type="nucleotide sequence ID" value="NC_015680.1"/>
</dbReference>
<dbReference type="HOGENOM" id="CLU_1607250_0_0_2"/>
<dbReference type="EMBL" id="CP002779">
    <property type="protein sequence ID" value="AEH23831.1"/>
    <property type="molecule type" value="Genomic_DNA"/>
</dbReference>
<dbReference type="STRING" id="529709.PYCH_01220"/>
<protein>
    <submittedName>
        <fullName evidence="1">Uncharacterized protein</fullName>
    </submittedName>
</protein>
<reference evidence="3" key="2">
    <citation type="journal article" date="2021" name="Proteins">
        <title>Crystal structure of PYCH_01220 from Pyrococcus yayanosii potentially involved in binding nucleic acid.</title>
        <authorList>
            <person name="Noh H."/>
            <person name="Jeon J.H."/>
            <person name="Kim Y.G."/>
            <person name="Oh B.H."/>
        </authorList>
    </citation>
    <scope>X-RAY CRYSTALLOGRAPHY (1.16 ANGSTROMS)</scope>
</reference>
<dbReference type="AlphaFoldDB" id="F8AFT0"/>
<dbReference type="KEGG" id="pya:PYCH_01220"/>
<evidence type="ECO:0007829" key="3">
    <source>
        <dbReference type="PDB" id="6L7Q"/>
    </source>
</evidence>
<sequence>MLLTRHAKERIAKRLAKKRSLSHIYSSLWAFLERAVRIEIAEGVVAFTDGRKTLVCVPLDCERLSRGEILEKVRGVGVYECIFPEGRLAKLTRPEKFLESVPPGEYYFYMNDEKKVLYVGKRRPLLAITFRPAKRDERLFYIWA</sequence>